<dbReference type="PANTHER" id="PTHR37831">
    <property type="entry name" value="D-RIBOSE PYRANASE"/>
    <property type="match status" value="1"/>
</dbReference>
<keyword evidence="8" id="KW-1185">Reference proteome</keyword>
<comment type="subunit">
    <text evidence="6">Homodecamer.</text>
</comment>
<dbReference type="Pfam" id="PF05025">
    <property type="entry name" value="RbsD_FucU"/>
    <property type="match status" value="1"/>
</dbReference>
<evidence type="ECO:0000256" key="2">
    <source>
        <dbReference type="ARBA" id="ARBA00012862"/>
    </source>
</evidence>
<evidence type="ECO:0000256" key="5">
    <source>
        <dbReference type="ARBA" id="ARBA00023277"/>
    </source>
</evidence>
<reference evidence="7 8" key="1">
    <citation type="journal article" date="2015" name="Genome Announc.">
        <title>Expanding the biotechnology potential of lactobacilli through comparative genomics of 213 strains and associated genera.</title>
        <authorList>
            <person name="Sun Z."/>
            <person name="Harris H.M."/>
            <person name="McCann A."/>
            <person name="Guo C."/>
            <person name="Argimon S."/>
            <person name="Zhang W."/>
            <person name="Yang X."/>
            <person name="Jeffery I.B."/>
            <person name="Cooney J.C."/>
            <person name="Kagawa T.F."/>
            <person name="Liu W."/>
            <person name="Song Y."/>
            <person name="Salvetti E."/>
            <person name="Wrobel A."/>
            <person name="Rasinkangas P."/>
            <person name="Parkhill J."/>
            <person name="Rea M.C."/>
            <person name="O'Sullivan O."/>
            <person name="Ritari J."/>
            <person name="Douillard F.P."/>
            <person name="Paul Ross R."/>
            <person name="Yang R."/>
            <person name="Briner A.E."/>
            <person name="Felis G.E."/>
            <person name="de Vos W.M."/>
            <person name="Barrangou R."/>
            <person name="Klaenhammer T.R."/>
            <person name="Caufield P.W."/>
            <person name="Cui Y."/>
            <person name="Zhang H."/>
            <person name="O'Toole P.W."/>
        </authorList>
    </citation>
    <scope>NUCLEOTIDE SEQUENCE [LARGE SCALE GENOMIC DNA]</scope>
    <source>
        <strain evidence="7 8">DSM 18001</strain>
    </source>
</reference>
<dbReference type="AlphaFoldDB" id="A0A0R2KV41"/>
<dbReference type="HAMAP" id="MF_01661">
    <property type="entry name" value="D_rib_pyranase"/>
    <property type="match status" value="1"/>
</dbReference>
<evidence type="ECO:0000256" key="1">
    <source>
        <dbReference type="ARBA" id="ARBA00000223"/>
    </source>
</evidence>
<dbReference type="UniPathway" id="UPA00916">
    <property type="reaction ID" value="UER00888"/>
</dbReference>
<evidence type="ECO:0000313" key="7">
    <source>
        <dbReference type="EMBL" id="KRN93387.1"/>
    </source>
</evidence>
<keyword evidence="3 6" id="KW-0963">Cytoplasm</keyword>
<dbReference type="STRING" id="331679.IV81_GL000586"/>
<dbReference type="GO" id="GO:0016872">
    <property type="term" value="F:intramolecular lyase activity"/>
    <property type="evidence" value="ECO:0007669"/>
    <property type="project" value="UniProtKB-UniRule"/>
</dbReference>
<protein>
    <recommendedName>
        <fullName evidence="2 6">D-ribose pyranase</fullName>
        <ecNumber evidence="2 6">5.4.99.62</ecNumber>
    </recommendedName>
</protein>
<comment type="caution">
    <text evidence="7">The sequence shown here is derived from an EMBL/GenBank/DDBJ whole genome shotgun (WGS) entry which is preliminary data.</text>
</comment>
<organism evidence="7 8">
    <name type="scientific">Pediococcus stilesii</name>
    <dbReference type="NCBI Taxonomy" id="331679"/>
    <lineage>
        <taxon>Bacteria</taxon>
        <taxon>Bacillati</taxon>
        <taxon>Bacillota</taxon>
        <taxon>Bacilli</taxon>
        <taxon>Lactobacillales</taxon>
        <taxon>Lactobacillaceae</taxon>
        <taxon>Pediococcus</taxon>
    </lineage>
</organism>
<evidence type="ECO:0000256" key="3">
    <source>
        <dbReference type="ARBA" id="ARBA00022490"/>
    </source>
</evidence>
<dbReference type="PATRIC" id="fig|331679.3.peg.593"/>
<comment type="similarity">
    <text evidence="6">Belongs to the RbsD / FucU family. RbsD subfamily.</text>
</comment>
<evidence type="ECO:0000256" key="4">
    <source>
        <dbReference type="ARBA" id="ARBA00023235"/>
    </source>
</evidence>
<dbReference type="Proteomes" id="UP000051859">
    <property type="component" value="Unassembled WGS sequence"/>
</dbReference>
<feature type="binding site" evidence="6">
    <location>
        <begin position="141"/>
        <end position="143"/>
    </location>
    <ligand>
        <name>substrate</name>
    </ligand>
</feature>
<dbReference type="InterPro" id="IPR023064">
    <property type="entry name" value="D-ribose_pyranase"/>
</dbReference>
<evidence type="ECO:0000256" key="6">
    <source>
        <dbReference type="HAMAP-Rule" id="MF_01661"/>
    </source>
</evidence>
<dbReference type="GO" id="GO:0062193">
    <property type="term" value="F:D-ribose pyranase activity"/>
    <property type="evidence" value="ECO:0007669"/>
    <property type="project" value="UniProtKB-EC"/>
</dbReference>
<accession>A0A0R2KV41</accession>
<dbReference type="NCBIfam" id="NF008761">
    <property type="entry name" value="PRK11797.1"/>
    <property type="match status" value="1"/>
</dbReference>
<comment type="subcellular location">
    <subcellularLocation>
        <location evidence="6">Cytoplasm</location>
    </subcellularLocation>
</comment>
<comment type="function">
    <text evidence="6">Catalyzes the interconversion of beta-pyran and beta-furan forms of D-ribose.</text>
</comment>
<keyword evidence="5 6" id="KW-0119">Carbohydrate metabolism</keyword>
<sequence length="152" mass="17040">MVSEIQLNHKNKIKQIQGDFKMKKTKVINSDISRVIAQMGHFDTLSIGDAGMPVPAGTEKIDLAVDNGIPSFIQVLTNVLEELEVQRIYLAEEIKTENPKMLEQIKDLMPDTPVTFIPHSEMKKDLSDAHAFIRTGEMTPYSNIILESGVVF</sequence>
<dbReference type="EC" id="5.4.99.62" evidence="2 6"/>
<proteinExistence type="inferred from homology"/>
<dbReference type="FunFam" id="3.40.1650.10:FF:000004">
    <property type="entry name" value="D-ribose pyranase"/>
    <property type="match status" value="1"/>
</dbReference>
<dbReference type="GO" id="GO:0005829">
    <property type="term" value="C:cytosol"/>
    <property type="evidence" value="ECO:0007669"/>
    <property type="project" value="TreeGrafter"/>
</dbReference>
<dbReference type="EMBL" id="JQBX01000016">
    <property type="protein sequence ID" value="KRN93387.1"/>
    <property type="molecule type" value="Genomic_DNA"/>
</dbReference>
<evidence type="ECO:0000313" key="8">
    <source>
        <dbReference type="Proteomes" id="UP000051859"/>
    </source>
</evidence>
<feature type="binding site" evidence="6">
    <location>
        <position position="49"/>
    </location>
    <ligand>
        <name>substrate</name>
    </ligand>
</feature>
<dbReference type="InterPro" id="IPR023750">
    <property type="entry name" value="RbsD-like_sf"/>
</dbReference>
<dbReference type="GO" id="GO:0019303">
    <property type="term" value="P:D-ribose catabolic process"/>
    <property type="evidence" value="ECO:0007669"/>
    <property type="project" value="UniProtKB-UniRule"/>
</dbReference>
<feature type="active site" description="Proton donor" evidence="6">
    <location>
        <position position="41"/>
    </location>
</feature>
<keyword evidence="4 6" id="KW-0413">Isomerase</keyword>
<feature type="binding site" evidence="6">
    <location>
        <position position="119"/>
    </location>
    <ligand>
        <name>substrate</name>
    </ligand>
</feature>
<comment type="pathway">
    <text evidence="6">Carbohydrate metabolism; D-ribose degradation; D-ribose 5-phosphate from beta-D-ribopyranose: step 1/2.</text>
</comment>
<gene>
    <name evidence="6" type="primary">rbsD</name>
    <name evidence="7" type="ORF">IV81_GL000586</name>
</gene>
<dbReference type="InterPro" id="IPR007721">
    <property type="entry name" value="RbsD_FucU"/>
</dbReference>
<dbReference type="GO" id="GO:0048029">
    <property type="term" value="F:monosaccharide binding"/>
    <property type="evidence" value="ECO:0007669"/>
    <property type="project" value="InterPro"/>
</dbReference>
<dbReference type="PANTHER" id="PTHR37831:SF1">
    <property type="entry name" value="D-RIBOSE PYRANASE"/>
    <property type="match status" value="1"/>
</dbReference>
<comment type="catalytic activity">
    <reaction evidence="1 6">
        <text>beta-D-ribopyranose = beta-D-ribofuranose</text>
        <dbReference type="Rhea" id="RHEA:25432"/>
        <dbReference type="ChEBI" id="CHEBI:27476"/>
        <dbReference type="ChEBI" id="CHEBI:47002"/>
        <dbReference type="EC" id="5.4.99.62"/>
    </reaction>
</comment>
<dbReference type="SUPFAM" id="SSF102546">
    <property type="entry name" value="RbsD-like"/>
    <property type="match status" value="1"/>
</dbReference>
<dbReference type="Gene3D" id="3.40.1650.10">
    <property type="entry name" value="RbsD-like domain"/>
    <property type="match status" value="1"/>
</dbReference>
<name>A0A0R2KV41_9LACO</name>